<organism evidence="3 4">
    <name type="scientific">Dendrosporobacter quercicolus</name>
    <dbReference type="NCBI Taxonomy" id="146817"/>
    <lineage>
        <taxon>Bacteria</taxon>
        <taxon>Bacillati</taxon>
        <taxon>Bacillota</taxon>
        <taxon>Negativicutes</taxon>
        <taxon>Selenomonadales</taxon>
        <taxon>Sporomusaceae</taxon>
        <taxon>Dendrosporobacter</taxon>
    </lineage>
</organism>
<gene>
    <name evidence="3" type="ORF">SAMN04488502_107153</name>
</gene>
<sequence length="392" mass="44355">MALFKEGSLTPSDRSQWDRKRHRQLVEQAIKKNMGGIIAEESIIGQDGNKKFKIPVKGIKEYQFIYGANNQGAGAGDGTQERGQVIGKRGGQPQAGNGDQAGSQPGEDIFETEITLDELVQYLFEDLQLPDMERKKFAVIEAERKCKLSGYQKKGIPPRLAKKRTVTEKIKRLKSALRTEEEEREPMGRQGFIEDDLRYRRVKEELRRNSNAVVICIMDTSGSMDQTRKYLARSFYFLLYQFVRYRHEQVEVVFVAHSTEAQEVTEDEFFHKGESGGTFISSGYAKALEIIEQRYNPAVWNIYAFHCSDGDNWDDDNSKAVTLANELCAVCNLFGYGEVAVNSYYGSIREQFKAGVKHDNFVIAAINAKEDIWPAFKKIIEKEGAGGEAHDG</sequence>
<evidence type="ECO:0000256" key="1">
    <source>
        <dbReference type="HAMAP-Rule" id="MF_01232"/>
    </source>
</evidence>
<dbReference type="NCBIfam" id="TIGR02877">
    <property type="entry name" value="spore_yhbH"/>
    <property type="match status" value="1"/>
</dbReference>
<feature type="region of interest" description="Disordered" evidence="2">
    <location>
        <begin position="1"/>
        <end position="21"/>
    </location>
</feature>
<dbReference type="Pfam" id="PF04285">
    <property type="entry name" value="DUF444"/>
    <property type="match status" value="1"/>
</dbReference>
<dbReference type="Proteomes" id="UP000214880">
    <property type="component" value="Unassembled WGS sequence"/>
</dbReference>
<dbReference type="STRING" id="146817.SAMN04488502_107153"/>
<dbReference type="OrthoDB" id="9788289at2"/>
<feature type="compositionally biased region" description="Polar residues" evidence="2">
    <location>
        <begin position="94"/>
        <end position="103"/>
    </location>
</feature>
<dbReference type="InterPro" id="IPR036465">
    <property type="entry name" value="vWFA_dom_sf"/>
</dbReference>
<evidence type="ECO:0000313" key="3">
    <source>
        <dbReference type="EMBL" id="SDM80754.1"/>
    </source>
</evidence>
<name>A0A1G9W878_9FIRM</name>
<dbReference type="AlphaFoldDB" id="A0A1G9W878"/>
<dbReference type="InterPro" id="IPR014230">
    <property type="entry name" value="Spore_YhbH"/>
</dbReference>
<evidence type="ECO:0000313" key="4">
    <source>
        <dbReference type="Proteomes" id="UP000214880"/>
    </source>
</evidence>
<dbReference type="HAMAP" id="MF_01232">
    <property type="entry name" value="UPF0229"/>
    <property type="match status" value="1"/>
</dbReference>
<feature type="region of interest" description="Disordered" evidence="2">
    <location>
        <begin position="70"/>
        <end position="106"/>
    </location>
</feature>
<dbReference type="PANTHER" id="PTHR30510:SF2">
    <property type="entry name" value="UPF0229 PROTEIN YEAH"/>
    <property type="match status" value="1"/>
</dbReference>
<keyword evidence="4" id="KW-1185">Reference proteome</keyword>
<reference evidence="3 4" key="1">
    <citation type="submission" date="2016-10" db="EMBL/GenBank/DDBJ databases">
        <authorList>
            <person name="de Groot N.N."/>
        </authorList>
    </citation>
    <scope>NUCLEOTIDE SEQUENCE [LARGE SCALE GENOMIC DNA]</scope>
    <source>
        <strain evidence="3 4">DSM 1736</strain>
    </source>
</reference>
<protein>
    <recommendedName>
        <fullName evidence="1">UPF0229 protein SAMN04488502_107153</fullName>
    </recommendedName>
</protein>
<dbReference type="SUPFAM" id="SSF53300">
    <property type="entry name" value="vWA-like"/>
    <property type="match status" value="1"/>
</dbReference>
<proteinExistence type="inferred from homology"/>
<dbReference type="CDD" id="cd00198">
    <property type="entry name" value="vWFA"/>
    <property type="match status" value="1"/>
</dbReference>
<accession>A0A1G9W878</accession>
<dbReference type="PANTHER" id="PTHR30510">
    <property type="entry name" value="UPF0229 PROTEIN YEAH"/>
    <property type="match status" value="1"/>
</dbReference>
<dbReference type="RefSeq" id="WP_092074185.1">
    <property type="nucleotide sequence ID" value="NZ_FNHB01000007.1"/>
</dbReference>
<dbReference type="EMBL" id="FNHB01000007">
    <property type="protein sequence ID" value="SDM80754.1"/>
    <property type="molecule type" value="Genomic_DNA"/>
</dbReference>
<dbReference type="InterPro" id="IPR006698">
    <property type="entry name" value="UPF0229"/>
</dbReference>
<comment type="similarity">
    <text evidence="1">Belongs to the UPF0229 family.</text>
</comment>
<evidence type="ECO:0000256" key="2">
    <source>
        <dbReference type="SAM" id="MobiDB-lite"/>
    </source>
</evidence>